<feature type="chain" id="PRO_5037333171" evidence="1">
    <location>
        <begin position="33"/>
        <end position="96"/>
    </location>
</feature>
<evidence type="ECO:0000313" key="2">
    <source>
        <dbReference type="Proteomes" id="UP000887566"/>
    </source>
</evidence>
<keyword evidence="1" id="KW-0732">Signal</keyword>
<dbReference type="WBParaSite" id="PSAMB.scaffold1057size36565.g10705.t1">
    <property type="protein sequence ID" value="PSAMB.scaffold1057size36565.g10705.t1"/>
    <property type="gene ID" value="PSAMB.scaffold1057size36565.g10705"/>
</dbReference>
<reference evidence="3" key="1">
    <citation type="submission" date="2022-11" db="UniProtKB">
        <authorList>
            <consortium name="WormBaseParasite"/>
        </authorList>
    </citation>
    <scope>IDENTIFICATION</scope>
</reference>
<accession>A0A914UJB9</accession>
<proteinExistence type="predicted"/>
<dbReference type="Proteomes" id="UP000887566">
    <property type="component" value="Unplaced"/>
</dbReference>
<keyword evidence="2" id="KW-1185">Reference proteome</keyword>
<protein>
    <submittedName>
        <fullName evidence="3">Secreted protein</fullName>
    </submittedName>
</protein>
<name>A0A914UJB9_9BILA</name>
<evidence type="ECO:0000256" key="1">
    <source>
        <dbReference type="SAM" id="SignalP"/>
    </source>
</evidence>
<dbReference type="AlphaFoldDB" id="A0A914UJB9"/>
<feature type="signal peptide" evidence="1">
    <location>
        <begin position="1"/>
        <end position="32"/>
    </location>
</feature>
<sequence>MSSLRYGAGGLSIVLQISFANLLGCCFCSAKATALANHTASRVVKLVMTQHAVVCRVDFSLEPTQLNTMQIFSNLTISQQRTAVQLDRLSGEIEVH</sequence>
<organism evidence="2 3">
    <name type="scientific">Plectus sambesii</name>
    <dbReference type="NCBI Taxonomy" id="2011161"/>
    <lineage>
        <taxon>Eukaryota</taxon>
        <taxon>Metazoa</taxon>
        <taxon>Ecdysozoa</taxon>
        <taxon>Nematoda</taxon>
        <taxon>Chromadorea</taxon>
        <taxon>Plectida</taxon>
        <taxon>Plectina</taxon>
        <taxon>Plectoidea</taxon>
        <taxon>Plectidae</taxon>
        <taxon>Plectus</taxon>
    </lineage>
</organism>
<evidence type="ECO:0000313" key="3">
    <source>
        <dbReference type="WBParaSite" id="PSAMB.scaffold1057size36565.g10705.t1"/>
    </source>
</evidence>